<reference evidence="10 11" key="1">
    <citation type="submission" date="2021-07" db="EMBL/GenBank/DDBJ databases">
        <authorList>
            <person name="Imarazene B."/>
            <person name="Zahm M."/>
            <person name="Klopp C."/>
            <person name="Cabau C."/>
            <person name="Beille S."/>
            <person name="Jouanno E."/>
            <person name="Castinel A."/>
            <person name="Lluch J."/>
            <person name="Gil L."/>
            <person name="Kuchtly C."/>
            <person name="Lopez Roques C."/>
            <person name="Donnadieu C."/>
            <person name="Parrinello H."/>
            <person name="Journot L."/>
            <person name="Du K."/>
            <person name="Schartl M."/>
            <person name="Retaux S."/>
            <person name="Guiguen Y."/>
        </authorList>
    </citation>
    <scope>NUCLEOTIDE SEQUENCE [LARGE SCALE GENOMIC DNA]</scope>
    <source>
        <strain evidence="10">Pach_M1</strain>
        <tissue evidence="10">Testis</tissue>
    </source>
</reference>
<evidence type="ECO:0000256" key="6">
    <source>
        <dbReference type="ARBA" id="ARBA00022801"/>
    </source>
</evidence>
<dbReference type="PANTHER" id="PTHR22930:SF237">
    <property type="entry name" value="SI:CH73-257C13.2"/>
    <property type="match status" value="1"/>
</dbReference>
<evidence type="ECO:0000256" key="3">
    <source>
        <dbReference type="ARBA" id="ARBA00006958"/>
    </source>
</evidence>
<comment type="cofactor">
    <cofactor evidence="1">
        <name>a divalent metal cation</name>
        <dbReference type="ChEBI" id="CHEBI:60240"/>
    </cofactor>
</comment>
<name>A0A8T2MFX2_ASTMX</name>
<keyword evidence="5" id="KW-0479">Metal-binding</keyword>
<keyword evidence="4" id="KW-0540">Nuclease</keyword>
<evidence type="ECO:0000256" key="4">
    <source>
        <dbReference type="ARBA" id="ARBA00022722"/>
    </source>
</evidence>
<dbReference type="PANTHER" id="PTHR22930">
    <property type="match status" value="1"/>
</dbReference>
<dbReference type="GO" id="GO:0004518">
    <property type="term" value="F:nuclease activity"/>
    <property type="evidence" value="ECO:0007669"/>
    <property type="project" value="UniProtKB-KW"/>
</dbReference>
<evidence type="ECO:0000259" key="9">
    <source>
        <dbReference type="Pfam" id="PF13359"/>
    </source>
</evidence>
<proteinExistence type="inferred from homology"/>
<dbReference type="InterPro" id="IPR045249">
    <property type="entry name" value="HARBI1-like"/>
</dbReference>
<keyword evidence="6" id="KW-0378">Hydrolase</keyword>
<evidence type="ECO:0000256" key="8">
    <source>
        <dbReference type="SAM" id="MobiDB-lite"/>
    </source>
</evidence>
<organism evidence="10 11">
    <name type="scientific">Astyanax mexicanus</name>
    <name type="common">Blind cave fish</name>
    <name type="synonym">Astyanax fasciatus mexicanus</name>
    <dbReference type="NCBI Taxonomy" id="7994"/>
    <lineage>
        <taxon>Eukaryota</taxon>
        <taxon>Metazoa</taxon>
        <taxon>Chordata</taxon>
        <taxon>Craniata</taxon>
        <taxon>Vertebrata</taxon>
        <taxon>Euteleostomi</taxon>
        <taxon>Actinopterygii</taxon>
        <taxon>Neopterygii</taxon>
        <taxon>Teleostei</taxon>
        <taxon>Ostariophysi</taxon>
        <taxon>Characiformes</taxon>
        <taxon>Characoidei</taxon>
        <taxon>Acestrorhamphidae</taxon>
        <taxon>Acestrorhamphinae</taxon>
        <taxon>Astyanax</taxon>
    </lineage>
</organism>
<feature type="compositionally biased region" description="Acidic residues" evidence="8">
    <location>
        <begin position="37"/>
        <end position="52"/>
    </location>
</feature>
<dbReference type="InterPro" id="IPR027806">
    <property type="entry name" value="HARBI1_dom"/>
</dbReference>
<evidence type="ECO:0000313" key="10">
    <source>
        <dbReference type="EMBL" id="KAG9282490.1"/>
    </source>
</evidence>
<protein>
    <recommendedName>
        <fullName evidence="9">DDE Tnp4 domain-containing protein</fullName>
    </recommendedName>
</protein>
<comment type="caution">
    <text evidence="10">The sequence shown here is derived from an EMBL/GenBank/DDBJ whole genome shotgun (WGS) entry which is preliminary data.</text>
</comment>
<evidence type="ECO:0000256" key="7">
    <source>
        <dbReference type="ARBA" id="ARBA00023242"/>
    </source>
</evidence>
<evidence type="ECO:0000256" key="2">
    <source>
        <dbReference type="ARBA" id="ARBA00004123"/>
    </source>
</evidence>
<comment type="similarity">
    <text evidence="3">Belongs to the HARBI1 family.</text>
</comment>
<feature type="region of interest" description="Disordered" evidence="8">
    <location>
        <begin position="33"/>
        <end position="56"/>
    </location>
</feature>
<dbReference type="AlphaFoldDB" id="A0A8T2MFX2"/>
<evidence type="ECO:0000256" key="5">
    <source>
        <dbReference type="ARBA" id="ARBA00022723"/>
    </source>
</evidence>
<sequence>MALESCIAFLLADELDAEEYALFGPKTPVITRRIRDDDDNDDDDGGEGDGDDGDKNYFSATVPSLSVLDFQKYFQLTQTQVEELVRLLSPCEWATSKLEGWTVTHAVLASLWTLSTLEPHVSVAARFHTNEAIICHQLNEFCSLVMTNFVDKIRWPKWKEAEVSVSGFSSSIGLPGTLCVVGSCVIPIERPTDVTDPEAYQDSENAYSVNLMTFCDHKGCFTFVTAEHPGSWHNSKVFLETEVGRSLQDDPLNLLHGKHIIGDATFPLSEHLLTPFPDYGTLGEKKLRYNLKVGSALKIVHGSLYSLRSRFQRLRCLQMNTITQTSLAVKTCCTLYNMYLETNNVDVDCLEEHSIVQEPFHELPNGHSGSLGGISKRQDIAASLGRKPKKDSPKTYGRQWYDV</sequence>
<dbReference type="GO" id="GO:0046872">
    <property type="term" value="F:metal ion binding"/>
    <property type="evidence" value="ECO:0007669"/>
    <property type="project" value="UniProtKB-KW"/>
</dbReference>
<accession>A0A8T2MFX2</accession>
<feature type="domain" description="DDE Tnp4" evidence="9">
    <location>
        <begin position="183"/>
        <end position="337"/>
    </location>
</feature>
<evidence type="ECO:0000313" key="11">
    <source>
        <dbReference type="Proteomes" id="UP000752171"/>
    </source>
</evidence>
<gene>
    <name evidence="10" type="ORF">AMEX_G1158</name>
</gene>
<dbReference type="Pfam" id="PF13359">
    <property type="entry name" value="DDE_Tnp_4"/>
    <property type="match status" value="1"/>
</dbReference>
<evidence type="ECO:0000256" key="1">
    <source>
        <dbReference type="ARBA" id="ARBA00001968"/>
    </source>
</evidence>
<dbReference type="EMBL" id="JAICCE010000001">
    <property type="protein sequence ID" value="KAG9282490.1"/>
    <property type="molecule type" value="Genomic_DNA"/>
</dbReference>
<dbReference type="GO" id="GO:0005634">
    <property type="term" value="C:nucleus"/>
    <property type="evidence" value="ECO:0007669"/>
    <property type="project" value="UniProtKB-SubCell"/>
</dbReference>
<dbReference type="Proteomes" id="UP000752171">
    <property type="component" value="Unassembled WGS sequence"/>
</dbReference>
<feature type="region of interest" description="Disordered" evidence="8">
    <location>
        <begin position="382"/>
        <end position="403"/>
    </location>
</feature>
<comment type="subcellular location">
    <subcellularLocation>
        <location evidence="2">Nucleus</location>
    </subcellularLocation>
</comment>
<keyword evidence="7" id="KW-0539">Nucleus</keyword>
<dbReference type="GO" id="GO:0016787">
    <property type="term" value="F:hydrolase activity"/>
    <property type="evidence" value="ECO:0007669"/>
    <property type="project" value="UniProtKB-KW"/>
</dbReference>